<accession>A0A0A2VX10</accession>
<dbReference type="OrthoDB" id="5285218at2759"/>
<gene>
    <name evidence="2" type="ORF">BBAD15_g3997</name>
</gene>
<reference evidence="2 3" key="1">
    <citation type="submission" date="2012-10" db="EMBL/GenBank/DDBJ databases">
        <title>Genome sequencing and analysis of entomopathogenic fungi Beauveria bassiana D1-5.</title>
        <authorList>
            <person name="Li Q."/>
            <person name="Wang L."/>
            <person name="Zhang Z."/>
            <person name="Wang Q."/>
            <person name="Ren J."/>
            <person name="Wang M."/>
            <person name="Xu W."/>
            <person name="Wang J."/>
            <person name="Lu Y."/>
            <person name="Du Q."/>
            <person name="Sun Z."/>
        </authorList>
    </citation>
    <scope>NUCLEOTIDE SEQUENCE [LARGE SCALE GENOMIC DNA]</scope>
    <source>
        <strain evidence="2 3">D1-5</strain>
    </source>
</reference>
<feature type="compositionally biased region" description="Basic and acidic residues" evidence="1">
    <location>
        <begin position="121"/>
        <end position="135"/>
    </location>
</feature>
<feature type="region of interest" description="Disordered" evidence="1">
    <location>
        <begin position="103"/>
        <end position="135"/>
    </location>
</feature>
<organism evidence="2 3">
    <name type="scientific">Beauveria bassiana D1-5</name>
    <dbReference type="NCBI Taxonomy" id="1245745"/>
    <lineage>
        <taxon>Eukaryota</taxon>
        <taxon>Fungi</taxon>
        <taxon>Dikarya</taxon>
        <taxon>Ascomycota</taxon>
        <taxon>Pezizomycotina</taxon>
        <taxon>Sordariomycetes</taxon>
        <taxon>Hypocreomycetidae</taxon>
        <taxon>Hypocreales</taxon>
        <taxon>Cordycipitaceae</taxon>
        <taxon>Beauveria</taxon>
    </lineage>
</organism>
<feature type="compositionally biased region" description="Polar residues" evidence="1">
    <location>
        <begin position="103"/>
        <end position="120"/>
    </location>
</feature>
<sequence>MGRSLIDRIQAKLEFFRLEQHYTRRRHRRSTFVSNAVYVDGEYVYQTPNSTGSSTDSSLARTDALHGEKVGAAKSNMASDMPSPLIDNEPVAAMPQRKRLNRFSSMPSFNGSIATTQTSASDRRRSAVQWLDKKW</sequence>
<protein>
    <submittedName>
        <fullName evidence="2">Uncharacterized protein</fullName>
    </submittedName>
</protein>
<dbReference type="AlphaFoldDB" id="A0A0A2VX10"/>
<dbReference type="HOGENOM" id="CLU_110315_0_0_1"/>
<dbReference type="eggNOG" id="ENOG502SG78">
    <property type="taxonomic scope" value="Eukaryota"/>
</dbReference>
<evidence type="ECO:0000256" key="1">
    <source>
        <dbReference type="SAM" id="MobiDB-lite"/>
    </source>
</evidence>
<evidence type="ECO:0000313" key="3">
    <source>
        <dbReference type="Proteomes" id="UP000030106"/>
    </source>
</evidence>
<comment type="caution">
    <text evidence="2">The sequence shown here is derived from an EMBL/GenBank/DDBJ whole genome shotgun (WGS) entry which is preliminary data.</text>
</comment>
<dbReference type="EMBL" id="ANFO01000292">
    <property type="protein sequence ID" value="KGQ10665.1"/>
    <property type="molecule type" value="Genomic_DNA"/>
</dbReference>
<name>A0A0A2VX10_BEABA</name>
<proteinExistence type="predicted"/>
<dbReference type="Proteomes" id="UP000030106">
    <property type="component" value="Unassembled WGS sequence"/>
</dbReference>
<evidence type="ECO:0000313" key="2">
    <source>
        <dbReference type="EMBL" id="KGQ10665.1"/>
    </source>
</evidence>